<name>A0A6G8QG53_9ACTN</name>
<sequence>MIEAGASPVRGQDAPVGGPAYPSAKGRAKPSVRVLLGGGEHSGRMRESTVFLQWARGVL</sequence>
<feature type="region of interest" description="Disordered" evidence="1">
    <location>
        <begin position="1"/>
        <end position="29"/>
    </location>
</feature>
<reference evidence="2 3" key="1">
    <citation type="submission" date="2019-10" db="EMBL/GenBank/DDBJ databases">
        <title>Rubrobacter sp nov SCSIO 52090 isolated from a deep-sea sediment in the South China Sea.</title>
        <authorList>
            <person name="Chen R.W."/>
        </authorList>
    </citation>
    <scope>NUCLEOTIDE SEQUENCE [LARGE SCALE GENOMIC DNA]</scope>
    <source>
        <strain evidence="2 3">SCSIO 52909</strain>
        <plasmid evidence="2 3">unnamed1</plasmid>
    </source>
</reference>
<keyword evidence="2" id="KW-0614">Plasmid</keyword>
<evidence type="ECO:0000313" key="3">
    <source>
        <dbReference type="Proteomes" id="UP000501452"/>
    </source>
</evidence>
<geneLocation type="plasmid" evidence="2 3">
    <name>unnamed1</name>
</geneLocation>
<evidence type="ECO:0000313" key="2">
    <source>
        <dbReference type="EMBL" id="QIN85450.1"/>
    </source>
</evidence>
<dbReference type="Proteomes" id="UP000501452">
    <property type="component" value="Plasmid unnamed1"/>
</dbReference>
<dbReference type="RefSeq" id="WP_207957268.1">
    <property type="nucleotide sequence ID" value="NZ_CP045120.1"/>
</dbReference>
<accession>A0A6G8QG53</accession>
<dbReference type="KEGG" id="rub:GBA63_22375"/>
<organism evidence="2 3">
    <name type="scientific">Rubrobacter tropicus</name>
    <dbReference type="NCBI Taxonomy" id="2653851"/>
    <lineage>
        <taxon>Bacteria</taxon>
        <taxon>Bacillati</taxon>
        <taxon>Actinomycetota</taxon>
        <taxon>Rubrobacteria</taxon>
        <taxon>Rubrobacterales</taxon>
        <taxon>Rubrobacteraceae</taxon>
        <taxon>Rubrobacter</taxon>
    </lineage>
</organism>
<proteinExistence type="predicted"/>
<protein>
    <submittedName>
        <fullName evidence="2">Uncharacterized protein</fullName>
    </submittedName>
</protein>
<evidence type="ECO:0000256" key="1">
    <source>
        <dbReference type="SAM" id="MobiDB-lite"/>
    </source>
</evidence>
<gene>
    <name evidence="2" type="ORF">GBA63_22375</name>
</gene>
<dbReference type="AlphaFoldDB" id="A0A6G8QG53"/>
<dbReference type="EMBL" id="CP045120">
    <property type="protein sequence ID" value="QIN85450.1"/>
    <property type="molecule type" value="Genomic_DNA"/>
</dbReference>
<keyword evidence="3" id="KW-1185">Reference proteome</keyword>